<dbReference type="SUPFAM" id="SSF58038">
    <property type="entry name" value="SNARE fusion complex"/>
    <property type="match status" value="1"/>
</dbReference>
<evidence type="ECO:0000313" key="9">
    <source>
        <dbReference type="Proteomes" id="UP000009168"/>
    </source>
</evidence>
<dbReference type="SMART" id="SM01270">
    <property type="entry name" value="Longin"/>
    <property type="match status" value="1"/>
</dbReference>
<feature type="transmembrane region" description="Helical" evidence="5">
    <location>
        <begin position="126"/>
        <end position="148"/>
    </location>
</feature>
<name>Q23DK0_TETTS</name>
<comment type="subcellular location">
    <subcellularLocation>
        <location evidence="3">Endomembrane system</location>
        <topology evidence="3">Single-pass type IV membrane protein</topology>
    </subcellularLocation>
</comment>
<dbReference type="InParanoid" id="Q23DK0"/>
<feature type="transmembrane region" description="Helical" evidence="5">
    <location>
        <begin position="100"/>
        <end position="120"/>
    </location>
</feature>
<dbReference type="PANTHER" id="PTHR21136">
    <property type="entry name" value="SNARE PROTEINS"/>
    <property type="match status" value="1"/>
</dbReference>
<feature type="transmembrane region" description="Helical" evidence="5">
    <location>
        <begin position="332"/>
        <end position="350"/>
    </location>
</feature>
<dbReference type="RefSeq" id="XP_001014686.2">
    <property type="nucleotide sequence ID" value="XM_001014686.3"/>
</dbReference>
<dbReference type="GO" id="GO:0012505">
    <property type="term" value="C:endomembrane system"/>
    <property type="evidence" value="ECO:0007669"/>
    <property type="project" value="UniProtKB-SubCell"/>
</dbReference>
<accession>Q23DK0</accession>
<dbReference type="InterPro" id="IPR042855">
    <property type="entry name" value="V_SNARE_CC"/>
</dbReference>
<feature type="domain" description="Longin" evidence="6">
    <location>
        <begin position="147"/>
        <end position="252"/>
    </location>
</feature>
<evidence type="ECO:0000313" key="8">
    <source>
        <dbReference type="EMBL" id="EAR94655.2"/>
    </source>
</evidence>
<keyword evidence="2 5" id="KW-0472">Membrane</keyword>
<dbReference type="Pfam" id="PF13774">
    <property type="entry name" value="Longin"/>
    <property type="match status" value="1"/>
</dbReference>
<proteinExistence type="inferred from homology"/>
<dbReference type="PROSITE" id="PS50859">
    <property type="entry name" value="LONGIN"/>
    <property type="match status" value="1"/>
</dbReference>
<dbReference type="CDD" id="cd14824">
    <property type="entry name" value="Longin"/>
    <property type="match status" value="1"/>
</dbReference>
<dbReference type="EMBL" id="GG662712">
    <property type="protein sequence ID" value="EAR94655.2"/>
    <property type="molecule type" value="Genomic_DNA"/>
</dbReference>
<comment type="similarity">
    <text evidence="1">Belongs to the synaptobrevin family.</text>
</comment>
<keyword evidence="9" id="KW-1185">Reference proteome</keyword>
<dbReference type="eggNOG" id="KOG0859">
    <property type="taxonomic scope" value="Eukaryota"/>
</dbReference>
<dbReference type="InterPro" id="IPR011012">
    <property type="entry name" value="Longin-like_dom_sf"/>
</dbReference>
<evidence type="ECO:0000259" key="6">
    <source>
        <dbReference type="PROSITE" id="PS50859"/>
    </source>
</evidence>
<evidence type="ECO:0000259" key="7">
    <source>
        <dbReference type="PROSITE" id="PS50892"/>
    </source>
</evidence>
<evidence type="ECO:0000256" key="3">
    <source>
        <dbReference type="ARBA" id="ARBA00046280"/>
    </source>
</evidence>
<dbReference type="InterPro" id="IPR010908">
    <property type="entry name" value="Longin_dom"/>
</dbReference>
<dbReference type="SUPFAM" id="SSF64356">
    <property type="entry name" value="SNARE-like"/>
    <property type="match status" value="1"/>
</dbReference>
<dbReference type="KEGG" id="tet:TTHERM_00046910"/>
<reference evidence="9" key="1">
    <citation type="journal article" date="2006" name="PLoS Biol.">
        <title>Macronuclear genome sequence of the ciliate Tetrahymena thermophila, a model eukaryote.</title>
        <authorList>
            <person name="Eisen J.A."/>
            <person name="Coyne R.S."/>
            <person name="Wu M."/>
            <person name="Wu D."/>
            <person name="Thiagarajan M."/>
            <person name="Wortman J.R."/>
            <person name="Badger J.H."/>
            <person name="Ren Q."/>
            <person name="Amedeo P."/>
            <person name="Jones K.M."/>
            <person name="Tallon L.J."/>
            <person name="Delcher A.L."/>
            <person name="Salzberg S.L."/>
            <person name="Silva J.C."/>
            <person name="Haas B.J."/>
            <person name="Majoros W.H."/>
            <person name="Farzad M."/>
            <person name="Carlton J.M."/>
            <person name="Smith R.K. Jr."/>
            <person name="Garg J."/>
            <person name="Pearlman R.E."/>
            <person name="Karrer K.M."/>
            <person name="Sun L."/>
            <person name="Manning G."/>
            <person name="Elde N.C."/>
            <person name="Turkewitz A.P."/>
            <person name="Asai D.J."/>
            <person name="Wilkes D.E."/>
            <person name="Wang Y."/>
            <person name="Cai H."/>
            <person name="Collins K."/>
            <person name="Stewart B.A."/>
            <person name="Lee S.R."/>
            <person name="Wilamowska K."/>
            <person name="Weinberg Z."/>
            <person name="Ruzzo W.L."/>
            <person name="Wloga D."/>
            <person name="Gaertig J."/>
            <person name="Frankel J."/>
            <person name="Tsao C.-C."/>
            <person name="Gorovsky M.A."/>
            <person name="Keeling P.J."/>
            <person name="Waller R.F."/>
            <person name="Patron N.J."/>
            <person name="Cherry J.M."/>
            <person name="Stover N.A."/>
            <person name="Krieger C.J."/>
            <person name="del Toro C."/>
            <person name="Ryder H.F."/>
            <person name="Williamson S.C."/>
            <person name="Barbeau R.A."/>
            <person name="Hamilton E.P."/>
            <person name="Orias E."/>
        </authorList>
    </citation>
    <scope>NUCLEOTIDE SEQUENCE [LARGE SCALE GENOMIC DNA]</scope>
    <source>
        <strain evidence="9">SB210</strain>
    </source>
</reference>
<dbReference type="InterPro" id="IPR051097">
    <property type="entry name" value="Synaptobrevin-like_transport"/>
</dbReference>
<evidence type="ECO:0000256" key="5">
    <source>
        <dbReference type="SAM" id="Phobius"/>
    </source>
</evidence>
<dbReference type="OrthoDB" id="312685at2759"/>
<evidence type="ECO:0000256" key="2">
    <source>
        <dbReference type="ARBA" id="ARBA00023136"/>
    </source>
</evidence>
<gene>
    <name evidence="8" type="ORF">TTHERM_00046910</name>
</gene>
<dbReference type="PROSITE" id="PS50892">
    <property type="entry name" value="V_SNARE"/>
    <property type="match status" value="1"/>
</dbReference>
<sequence>MLLDFKISSLKIRITWQNHKIAEEEISFTYKNFIQFQLKNQNVILIHQFIYINNQIYRQNIKYKINNNQKNILTFSNNKLIEFYTQNTNKSNNNKRTQTYLLLQILYLTITYLYLIKIQYFQQSKLAIFLIIFIYFQSKQMSIIYTLIAKDKKTILVDFATNSSNVQQVTYDFLDQLKPLPKCTFTSSDRFVFHIIMEEGFIYLCVVENTYPPAIAFQYLDKVKNDFTKQHTLYERQNGIAYSFNNSFQENLKRLTKEFNTNPEGLDKVQKLKNNTEQVTTVIINNINLALQREAIVEKAVMKTTKMNESSIHIKKQANQARRDAYWRNMRVKIFIAAIIIIFIATAIILL</sequence>
<protein>
    <submittedName>
        <fullName evidence="8">Synaptobrevin</fullName>
    </submittedName>
</protein>
<dbReference type="STRING" id="312017.Q23DK0"/>
<keyword evidence="5" id="KW-0812">Transmembrane</keyword>
<dbReference type="Proteomes" id="UP000009168">
    <property type="component" value="Unassembled WGS sequence"/>
</dbReference>
<feature type="domain" description="V-SNARE coiled-coil homology" evidence="7">
    <location>
        <begin position="268"/>
        <end position="328"/>
    </location>
</feature>
<keyword evidence="5" id="KW-1133">Transmembrane helix</keyword>
<dbReference type="PANTHER" id="PTHR21136:SF168">
    <property type="entry name" value="VESICLE-ASSOCIATED MEMBRANE PROTEIN 9"/>
    <property type="match status" value="1"/>
</dbReference>
<dbReference type="AlphaFoldDB" id="Q23DK0"/>
<dbReference type="HOGENOM" id="CLU_064620_1_1_1"/>
<dbReference type="Pfam" id="PF00957">
    <property type="entry name" value="Synaptobrevin"/>
    <property type="match status" value="1"/>
</dbReference>
<dbReference type="CDD" id="cd15843">
    <property type="entry name" value="R-SNARE"/>
    <property type="match status" value="1"/>
</dbReference>
<dbReference type="Gene3D" id="3.30.450.50">
    <property type="entry name" value="Longin domain"/>
    <property type="match status" value="1"/>
</dbReference>
<keyword evidence="4" id="KW-0175">Coiled coil</keyword>
<dbReference type="GeneID" id="7844978"/>
<dbReference type="FunCoup" id="Q23DK0">
    <property type="interactions" value="244"/>
</dbReference>
<organism evidence="8 9">
    <name type="scientific">Tetrahymena thermophila (strain SB210)</name>
    <dbReference type="NCBI Taxonomy" id="312017"/>
    <lineage>
        <taxon>Eukaryota</taxon>
        <taxon>Sar</taxon>
        <taxon>Alveolata</taxon>
        <taxon>Ciliophora</taxon>
        <taxon>Intramacronucleata</taxon>
        <taxon>Oligohymenophorea</taxon>
        <taxon>Hymenostomatida</taxon>
        <taxon>Tetrahymenina</taxon>
        <taxon>Tetrahymenidae</taxon>
        <taxon>Tetrahymena</taxon>
    </lineage>
</organism>
<evidence type="ECO:0000256" key="1">
    <source>
        <dbReference type="ARBA" id="ARBA00008025"/>
    </source>
</evidence>
<dbReference type="Gene3D" id="1.20.5.110">
    <property type="match status" value="1"/>
</dbReference>
<evidence type="ECO:0000256" key="4">
    <source>
        <dbReference type="PROSITE-ProRule" id="PRU00290"/>
    </source>
</evidence>